<dbReference type="Proteomes" id="UP001175228">
    <property type="component" value="Unassembled WGS sequence"/>
</dbReference>
<dbReference type="AlphaFoldDB" id="A0AA39PYR8"/>
<keyword evidence="3" id="KW-1185">Reference proteome</keyword>
<accession>A0AA39PYR8</accession>
<proteinExistence type="predicted"/>
<gene>
    <name evidence="2" type="ORF">EDD18DRAFT_1357425</name>
</gene>
<reference evidence="2" key="1">
    <citation type="submission" date="2023-06" db="EMBL/GenBank/DDBJ databases">
        <authorList>
            <consortium name="Lawrence Berkeley National Laboratory"/>
            <person name="Ahrendt S."/>
            <person name="Sahu N."/>
            <person name="Indic B."/>
            <person name="Wong-Bajracharya J."/>
            <person name="Merenyi Z."/>
            <person name="Ke H.-M."/>
            <person name="Monk M."/>
            <person name="Kocsube S."/>
            <person name="Drula E."/>
            <person name="Lipzen A."/>
            <person name="Balint B."/>
            <person name="Henrissat B."/>
            <person name="Andreopoulos B."/>
            <person name="Martin F.M."/>
            <person name="Harder C.B."/>
            <person name="Rigling D."/>
            <person name="Ford K.L."/>
            <person name="Foster G.D."/>
            <person name="Pangilinan J."/>
            <person name="Papanicolaou A."/>
            <person name="Barry K."/>
            <person name="LaButti K."/>
            <person name="Viragh M."/>
            <person name="Koriabine M."/>
            <person name="Yan M."/>
            <person name="Riley R."/>
            <person name="Champramary S."/>
            <person name="Plett K.L."/>
            <person name="Tsai I.J."/>
            <person name="Slot J."/>
            <person name="Sipos G."/>
            <person name="Plett J."/>
            <person name="Nagy L.G."/>
            <person name="Grigoriev I.V."/>
        </authorList>
    </citation>
    <scope>NUCLEOTIDE SEQUENCE</scope>
    <source>
        <strain evidence="2">HWK02</strain>
    </source>
</reference>
<dbReference type="EMBL" id="JAUEPU010000027">
    <property type="protein sequence ID" value="KAK0493015.1"/>
    <property type="molecule type" value="Genomic_DNA"/>
</dbReference>
<evidence type="ECO:0000313" key="2">
    <source>
        <dbReference type="EMBL" id="KAK0493015.1"/>
    </source>
</evidence>
<name>A0AA39PYR8_9AGAR</name>
<feature type="region of interest" description="Disordered" evidence="1">
    <location>
        <begin position="64"/>
        <end position="84"/>
    </location>
</feature>
<organism evidence="2 3">
    <name type="scientific">Armillaria luteobubalina</name>
    <dbReference type="NCBI Taxonomy" id="153913"/>
    <lineage>
        <taxon>Eukaryota</taxon>
        <taxon>Fungi</taxon>
        <taxon>Dikarya</taxon>
        <taxon>Basidiomycota</taxon>
        <taxon>Agaricomycotina</taxon>
        <taxon>Agaricomycetes</taxon>
        <taxon>Agaricomycetidae</taxon>
        <taxon>Agaricales</taxon>
        <taxon>Marasmiineae</taxon>
        <taxon>Physalacriaceae</taxon>
        <taxon>Armillaria</taxon>
    </lineage>
</organism>
<protein>
    <submittedName>
        <fullName evidence="2">Uncharacterized protein</fullName>
    </submittedName>
</protein>
<sequence length="132" mass="14726">MTIRYYHFRAGFPRRDRLFGDQMRKVRRSTALAGAFPGSVLREAQQRYAIDLAQKGVERLSLFTPSTTTPSAGTTIPAGSLSPSKCKEGSDGVVHRYGPAEWQLWLSRVPGLQPSNLASKFFFRPADHVEVN</sequence>
<feature type="compositionally biased region" description="Low complexity" evidence="1">
    <location>
        <begin position="64"/>
        <end position="79"/>
    </location>
</feature>
<evidence type="ECO:0000313" key="3">
    <source>
        <dbReference type="Proteomes" id="UP001175228"/>
    </source>
</evidence>
<comment type="caution">
    <text evidence="2">The sequence shown here is derived from an EMBL/GenBank/DDBJ whole genome shotgun (WGS) entry which is preliminary data.</text>
</comment>
<evidence type="ECO:0000256" key="1">
    <source>
        <dbReference type="SAM" id="MobiDB-lite"/>
    </source>
</evidence>